<reference evidence="1" key="1">
    <citation type="journal article" date="2015" name="Nature">
        <title>Complex archaea that bridge the gap between prokaryotes and eukaryotes.</title>
        <authorList>
            <person name="Spang A."/>
            <person name="Saw J.H."/>
            <person name="Jorgensen S.L."/>
            <person name="Zaremba-Niedzwiedzka K."/>
            <person name="Martijn J."/>
            <person name="Lind A.E."/>
            <person name="van Eijk R."/>
            <person name="Schleper C."/>
            <person name="Guy L."/>
            <person name="Ettema T.J."/>
        </authorList>
    </citation>
    <scope>NUCLEOTIDE SEQUENCE</scope>
</reference>
<gene>
    <name evidence="1" type="ORF">LCGC14_1244040</name>
</gene>
<sequence length="192" mass="20526">MAKVTGPLFSVSASGKIADAIVFFSWKGRNVVRQWLKPSNPMTADQGDIRLIIGALGRACSPIHTTSVVATDVRLFAATGATWVSEIVKYMIDNVINDGTAWDALVTEYEAHTATADFDTEAAALNLAQLDIPYKGAADLAEPGAILYLIAKCLSNWELLGTKGFQRTPYTTALASWALAQIQAMVAEFAAA</sequence>
<dbReference type="EMBL" id="LAZR01006749">
    <property type="protein sequence ID" value="KKM89904.1"/>
    <property type="molecule type" value="Genomic_DNA"/>
</dbReference>
<protein>
    <submittedName>
        <fullName evidence="1">Uncharacterized protein</fullName>
    </submittedName>
</protein>
<evidence type="ECO:0000313" key="1">
    <source>
        <dbReference type="EMBL" id="KKM89904.1"/>
    </source>
</evidence>
<proteinExistence type="predicted"/>
<organism evidence="1">
    <name type="scientific">marine sediment metagenome</name>
    <dbReference type="NCBI Taxonomy" id="412755"/>
    <lineage>
        <taxon>unclassified sequences</taxon>
        <taxon>metagenomes</taxon>
        <taxon>ecological metagenomes</taxon>
    </lineage>
</organism>
<name>A0A0F9L515_9ZZZZ</name>
<dbReference type="AlphaFoldDB" id="A0A0F9L515"/>
<accession>A0A0F9L515</accession>
<comment type="caution">
    <text evidence="1">The sequence shown here is derived from an EMBL/GenBank/DDBJ whole genome shotgun (WGS) entry which is preliminary data.</text>
</comment>